<sequence length="177" mass="18783">MSRLAKKPIVIPEKVEVVVQNGNVSVTGPLGTLSRSVPGAISLVVKDGGIVVTPNNNALSTKMLVGTTVAHVRNMIKGSTEMFVKKLIIEGIGFKAEVKGSSLQLALGFSHPVTVAIPKELKVVSEKGLLSISGGNIETVGAFAARVRALKKPEPYKGKGIRYETEVIRRKQGKKTT</sequence>
<reference evidence="8 9" key="1">
    <citation type="journal article" date="2016" name="Nat. Commun.">
        <title>Thousands of microbial genomes shed light on interconnected biogeochemical processes in an aquifer system.</title>
        <authorList>
            <person name="Anantharaman K."/>
            <person name="Brown C.T."/>
            <person name="Hug L.A."/>
            <person name="Sharon I."/>
            <person name="Castelle C.J."/>
            <person name="Probst A.J."/>
            <person name="Thomas B.C."/>
            <person name="Singh A."/>
            <person name="Wilkins M.J."/>
            <person name="Karaoz U."/>
            <person name="Brodie E.L."/>
            <person name="Williams K.H."/>
            <person name="Hubbard S.S."/>
            <person name="Banfield J.F."/>
        </authorList>
    </citation>
    <scope>NUCLEOTIDE SEQUENCE [LARGE SCALE GENOMIC DNA]</scope>
</reference>
<dbReference type="InterPro" id="IPR020040">
    <property type="entry name" value="Ribosomal_uL6_a/b-dom"/>
</dbReference>
<keyword evidence="6" id="KW-0699">rRNA-binding</keyword>
<dbReference type="InterPro" id="IPR002358">
    <property type="entry name" value="Ribosomal_uL6_CS"/>
</dbReference>
<dbReference type="SUPFAM" id="SSF56053">
    <property type="entry name" value="Ribosomal protein L6"/>
    <property type="match status" value="2"/>
</dbReference>
<organism evidence="8 9">
    <name type="scientific">Candidatus Taylorbacteria bacterium RIFCSPHIGHO2_01_FULL_51_15</name>
    <dbReference type="NCBI Taxonomy" id="1802304"/>
    <lineage>
        <taxon>Bacteria</taxon>
        <taxon>Candidatus Tayloriibacteriota</taxon>
    </lineage>
</organism>
<dbReference type="GO" id="GO:0019843">
    <property type="term" value="F:rRNA binding"/>
    <property type="evidence" value="ECO:0007669"/>
    <property type="project" value="UniProtKB-UniRule"/>
</dbReference>
<dbReference type="Gene3D" id="3.90.930.12">
    <property type="entry name" value="Ribosomal protein L6, alpha-beta domain"/>
    <property type="match status" value="2"/>
</dbReference>
<dbReference type="PIRSF" id="PIRSF002162">
    <property type="entry name" value="Ribosomal_L6"/>
    <property type="match status" value="1"/>
</dbReference>
<comment type="similarity">
    <text evidence="5">Belongs to the universal ribosomal protein uL6 family.</text>
</comment>
<dbReference type="PROSITE" id="PS00525">
    <property type="entry name" value="RIBOSOMAL_L6_1"/>
    <property type="match status" value="1"/>
</dbReference>
<evidence type="ECO:0000256" key="2">
    <source>
        <dbReference type="ARBA" id="ARBA00023274"/>
    </source>
</evidence>
<dbReference type="PANTHER" id="PTHR11655:SF14">
    <property type="entry name" value="LARGE RIBOSOMAL SUBUNIT PROTEIN UL6M"/>
    <property type="match status" value="1"/>
</dbReference>
<feature type="domain" description="Large ribosomal subunit protein uL6 alpha-beta" evidence="7">
    <location>
        <begin position="11"/>
        <end position="78"/>
    </location>
</feature>
<evidence type="ECO:0000313" key="8">
    <source>
        <dbReference type="EMBL" id="OHA21525.1"/>
    </source>
</evidence>
<keyword evidence="6" id="KW-0694">RNA-binding</keyword>
<dbReference type="AlphaFoldDB" id="A0A1G2MC69"/>
<protein>
    <recommendedName>
        <fullName evidence="3 4">50S ribosomal protein L6</fullName>
    </recommendedName>
</protein>
<dbReference type="InterPro" id="IPR000702">
    <property type="entry name" value="Ribosomal_uL6-like"/>
</dbReference>
<dbReference type="EMBL" id="MHRI01000007">
    <property type="protein sequence ID" value="OHA21525.1"/>
    <property type="molecule type" value="Genomic_DNA"/>
</dbReference>
<dbReference type="InterPro" id="IPR019906">
    <property type="entry name" value="Ribosomal_uL6_bac-type"/>
</dbReference>
<evidence type="ECO:0000256" key="4">
    <source>
        <dbReference type="NCBIfam" id="TIGR03654"/>
    </source>
</evidence>
<dbReference type="NCBIfam" id="TIGR03654">
    <property type="entry name" value="L6_bact"/>
    <property type="match status" value="1"/>
</dbReference>
<evidence type="ECO:0000256" key="3">
    <source>
        <dbReference type="ARBA" id="ARBA00035454"/>
    </source>
</evidence>
<dbReference type="PRINTS" id="PR00059">
    <property type="entry name" value="RIBOSOMALL6"/>
</dbReference>
<evidence type="ECO:0000256" key="6">
    <source>
        <dbReference type="RuleBase" id="RU003870"/>
    </source>
</evidence>
<name>A0A1G2MC69_9BACT</name>
<dbReference type="Proteomes" id="UP000178121">
    <property type="component" value="Unassembled WGS sequence"/>
</dbReference>
<comment type="caution">
    <text evidence="8">The sequence shown here is derived from an EMBL/GenBank/DDBJ whole genome shotgun (WGS) entry which is preliminary data.</text>
</comment>
<evidence type="ECO:0000256" key="1">
    <source>
        <dbReference type="ARBA" id="ARBA00022980"/>
    </source>
</evidence>
<evidence type="ECO:0000256" key="5">
    <source>
        <dbReference type="RuleBase" id="RU003869"/>
    </source>
</evidence>
<feature type="domain" description="Large ribosomal subunit protein uL6 alpha-beta" evidence="7">
    <location>
        <begin position="91"/>
        <end position="163"/>
    </location>
</feature>
<dbReference type="PANTHER" id="PTHR11655">
    <property type="entry name" value="60S/50S RIBOSOMAL PROTEIN L6/L9"/>
    <property type="match status" value="1"/>
</dbReference>
<dbReference type="GO" id="GO:0003735">
    <property type="term" value="F:structural constituent of ribosome"/>
    <property type="evidence" value="ECO:0007669"/>
    <property type="project" value="UniProtKB-UniRule"/>
</dbReference>
<proteinExistence type="inferred from homology"/>
<accession>A0A1G2MC69</accession>
<dbReference type="InterPro" id="IPR036789">
    <property type="entry name" value="Ribosomal_uL6-like_a/b-dom_sf"/>
</dbReference>
<dbReference type="GO" id="GO:0022625">
    <property type="term" value="C:cytosolic large ribosomal subunit"/>
    <property type="evidence" value="ECO:0007669"/>
    <property type="project" value="UniProtKB-UniRule"/>
</dbReference>
<evidence type="ECO:0000313" key="9">
    <source>
        <dbReference type="Proteomes" id="UP000178121"/>
    </source>
</evidence>
<keyword evidence="2 5" id="KW-0687">Ribonucleoprotein</keyword>
<keyword evidence="1 5" id="KW-0689">Ribosomal protein</keyword>
<gene>
    <name evidence="8" type="ORF">A2849_03825</name>
</gene>
<dbReference type="GO" id="GO:0002181">
    <property type="term" value="P:cytoplasmic translation"/>
    <property type="evidence" value="ECO:0007669"/>
    <property type="project" value="TreeGrafter"/>
</dbReference>
<evidence type="ECO:0000259" key="7">
    <source>
        <dbReference type="Pfam" id="PF00347"/>
    </source>
</evidence>
<comment type="function">
    <text evidence="6">This protein binds to the 23S rRNA, and is important in its secondary structure. It is located near the subunit interface in the base of the L7/L12 stalk, and near the tRNA binding site of the peptidyltransferase center.</text>
</comment>
<dbReference type="Pfam" id="PF00347">
    <property type="entry name" value="Ribosomal_L6"/>
    <property type="match status" value="2"/>
</dbReference>